<gene>
    <name evidence="2" type="ORF">M513_03683</name>
    <name evidence="3" type="ORF">M514_03683</name>
</gene>
<dbReference type="Proteomes" id="UP000030764">
    <property type="component" value="Unassembled WGS sequence"/>
</dbReference>
<dbReference type="Proteomes" id="UP000030758">
    <property type="component" value="Unassembled WGS sequence"/>
</dbReference>
<feature type="region of interest" description="Disordered" evidence="1">
    <location>
        <begin position="1"/>
        <end position="40"/>
    </location>
</feature>
<evidence type="ECO:0000313" key="3">
    <source>
        <dbReference type="EMBL" id="KFD68667.1"/>
    </source>
</evidence>
<protein>
    <submittedName>
        <fullName evidence="3">Uncharacterized protein</fullName>
    </submittedName>
</protein>
<keyword evidence="4" id="KW-1185">Reference proteome</keyword>
<evidence type="ECO:0000256" key="1">
    <source>
        <dbReference type="SAM" id="MobiDB-lite"/>
    </source>
</evidence>
<name>A0A085NGS1_9BILA</name>
<dbReference type="AlphaFoldDB" id="A0A085NGS1"/>
<dbReference type="EMBL" id="KL363200">
    <property type="protein sequence ID" value="KFD55343.1"/>
    <property type="molecule type" value="Genomic_DNA"/>
</dbReference>
<reference evidence="3 4" key="1">
    <citation type="journal article" date="2014" name="Nat. Genet.">
        <title>Genome and transcriptome of the porcine whipworm Trichuris suis.</title>
        <authorList>
            <person name="Jex A.R."/>
            <person name="Nejsum P."/>
            <person name="Schwarz E.M."/>
            <person name="Hu L."/>
            <person name="Young N.D."/>
            <person name="Hall R.S."/>
            <person name="Korhonen P.K."/>
            <person name="Liao S."/>
            <person name="Thamsborg S."/>
            <person name="Xia J."/>
            <person name="Xu P."/>
            <person name="Wang S."/>
            <person name="Scheerlinck J.P."/>
            <person name="Hofmann A."/>
            <person name="Sternberg P.W."/>
            <person name="Wang J."/>
            <person name="Gasser R.B."/>
        </authorList>
    </citation>
    <scope>NUCLEOTIDE SEQUENCE [LARGE SCALE GENOMIC DNA]</scope>
    <source>
        <strain evidence="3">DCEP-RM93F</strain>
        <strain evidence="2">DCEP-RM93M</strain>
    </source>
</reference>
<proteinExistence type="predicted"/>
<dbReference type="EMBL" id="KL367502">
    <property type="protein sequence ID" value="KFD68667.1"/>
    <property type="molecule type" value="Genomic_DNA"/>
</dbReference>
<organism evidence="3">
    <name type="scientific">Trichuris suis</name>
    <name type="common">pig whipworm</name>
    <dbReference type="NCBI Taxonomy" id="68888"/>
    <lineage>
        <taxon>Eukaryota</taxon>
        <taxon>Metazoa</taxon>
        <taxon>Ecdysozoa</taxon>
        <taxon>Nematoda</taxon>
        <taxon>Enoplea</taxon>
        <taxon>Dorylaimia</taxon>
        <taxon>Trichinellida</taxon>
        <taxon>Trichuridae</taxon>
        <taxon>Trichuris</taxon>
    </lineage>
</organism>
<accession>A0A085NGS1</accession>
<sequence>MAREPDGNDQDYGTINNVKTDDSTVRGAEGNKPSGVNQQQEVTVPLANTLVNIRQSSEQLLRKRWYKPACRG</sequence>
<evidence type="ECO:0000313" key="4">
    <source>
        <dbReference type="Proteomes" id="UP000030764"/>
    </source>
</evidence>
<evidence type="ECO:0000313" key="2">
    <source>
        <dbReference type="EMBL" id="KFD55343.1"/>
    </source>
</evidence>